<evidence type="ECO:0000313" key="2">
    <source>
        <dbReference type="EMBL" id="POM78653.1"/>
    </source>
</evidence>
<organism evidence="2 3">
    <name type="scientific">Phytophthora palmivora</name>
    <dbReference type="NCBI Taxonomy" id="4796"/>
    <lineage>
        <taxon>Eukaryota</taxon>
        <taxon>Sar</taxon>
        <taxon>Stramenopiles</taxon>
        <taxon>Oomycota</taxon>
        <taxon>Peronosporomycetes</taxon>
        <taxon>Peronosporales</taxon>
        <taxon>Peronosporaceae</taxon>
        <taxon>Phytophthora</taxon>
    </lineage>
</organism>
<comment type="caution">
    <text evidence="2">The sequence shown here is derived from an EMBL/GenBank/DDBJ whole genome shotgun (WGS) entry which is preliminary data.</text>
</comment>
<sequence length="59" mass="6624">MLAFASLVAGMQEGDNDSDDKYLRVYIMPAIRASTKRKHGGSEPEKRAAQERKRAVWGE</sequence>
<name>A0A2P4YLI0_9STRA</name>
<proteinExistence type="predicted"/>
<dbReference type="EMBL" id="NCKW01001942">
    <property type="protein sequence ID" value="POM78653.1"/>
    <property type="molecule type" value="Genomic_DNA"/>
</dbReference>
<keyword evidence="3" id="KW-1185">Reference proteome</keyword>
<evidence type="ECO:0000256" key="1">
    <source>
        <dbReference type="SAM" id="MobiDB-lite"/>
    </source>
</evidence>
<protein>
    <submittedName>
        <fullName evidence="2">Transposon protein</fullName>
    </submittedName>
</protein>
<feature type="compositionally biased region" description="Basic and acidic residues" evidence="1">
    <location>
        <begin position="40"/>
        <end position="59"/>
    </location>
</feature>
<gene>
    <name evidence="2" type="ORF">PHPALM_3793</name>
</gene>
<dbReference type="Proteomes" id="UP000237271">
    <property type="component" value="Unassembled WGS sequence"/>
</dbReference>
<accession>A0A2P4YLI0</accession>
<dbReference type="OrthoDB" id="10437240at2759"/>
<reference evidence="2 3" key="1">
    <citation type="journal article" date="2017" name="Genome Biol. Evol.">
        <title>Phytophthora megakarya and P. palmivora, closely related causal agents of cacao black pod rot, underwent increases in genome sizes and gene numbers by different mechanisms.</title>
        <authorList>
            <person name="Ali S.S."/>
            <person name="Shao J."/>
            <person name="Lary D.J."/>
            <person name="Kronmiller B."/>
            <person name="Shen D."/>
            <person name="Strem M.D."/>
            <person name="Amoako-Attah I."/>
            <person name="Akrofi A.Y."/>
            <person name="Begoude B.A."/>
            <person name="Ten Hoopen G.M."/>
            <person name="Coulibaly K."/>
            <person name="Kebe B.I."/>
            <person name="Melnick R.L."/>
            <person name="Guiltinan M.J."/>
            <person name="Tyler B.M."/>
            <person name="Meinhardt L.W."/>
            <person name="Bailey B.A."/>
        </authorList>
    </citation>
    <scope>NUCLEOTIDE SEQUENCE [LARGE SCALE GENOMIC DNA]</scope>
    <source>
        <strain evidence="3">sbr112.9</strain>
    </source>
</reference>
<feature type="region of interest" description="Disordered" evidence="1">
    <location>
        <begin position="34"/>
        <end position="59"/>
    </location>
</feature>
<dbReference type="AlphaFoldDB" id="A0A2P4YLI0"/>
<evidence type="ECO:0000313" key="3">
    <source>
        <dbReference type="Proteomes" id="UP000237271"/>
    </source>
</evidence>